<proteinExistence type="predicted"/>
<gene>
    <name evidence="1" type="ORF">EGC77_16220</name>
</gene>
<evidence type="ECO:0000313" key="2">
    <source>
        <dbReference type="Proteomes" id="UP000278855"/>
    </source>
</evidence>
<dbReference type="Proteomes" id="UP000278855">
    <property type="component" value="Unassembled WGS sequence"/>
</dbReference>
<reference evidence="2" key="1">
    <citation type="submission" date="2018-11" db="EMBL/GenBank/DDBJ databases">
        <title>Shewanella sp. R106.</title>
        <authorList>
            <person name="Hwang Y.J."/>
            <person name="Hwang C.Y."/>
        </authorList>
    </citation>
    <scope>NUCLEOTIDE SEQUENCE [LARGE SCALE GENOMIC DNA]</scope>
    <source>
        <strain evidence="2">R106</strain>
    </source>
</reference>
<dbReference type="AlphaFoldDB" id="A0A3N4DSP7"/>
<dbReference type="EMBL" id="RKKB01000010">
    <property type="protein sequence ID" value="RPA27777.1"/>
    <property type="molecule type" value="Genomic_DNA"/>
</dbReference>
<organism evidence="1 2">
    <name type="scientific">Shewanella psychromarinicola</name>
    <dbReference type="NCBI Taxonomy" id="2487742"/>
    <lineage>
        <taxon>Bacteria</taxon>
        <taxon>Pseudomonadati</taxon>
        <taxon>Pseudomonadota</taxon>
        <taxon>Gammaproteobacteria</taxon>
        <taxon>Alteromonadales</taxon>
        <taxon>Shewanellaceae</taxon>
        <taxon>Shewanella</taxon>
    </lineage>
</organism>
<evidence type="ECO:0000313" key="1">
    <source>
        <dbReference type="EMBL" id="RPA27777.1"/>
    </source>
</evidence>
<accession>A0A3N4DSP7</accession>
<protein>
    <submittedName>
        <fullName evidence="1">Uncharacterized protein</fullName>
    </submittedName>
</protein>
<comment type="caution">
    <text evidence="1">The sequence shown here is derived from an EMBL/GenBank/DDBJ whole genome shotgun (WGS) entry which is preliminary data.</text>
</comment>
<name>A0A3N4DSP7_9GAMM</name>
<sequence length="104" mass="11315">MQTASAHLAVKSENANASDGDLIGRMPECLVAHGCARKACQAHAFFYKKSSTASIFIEPEAMGQITHAVIKSLQRPQDQPLIWLFVNEYDGLVCVPKLVSTKAL</sequence>